<feature type="region of interest" description="Disordered" evidence="1">
    <location>
        <begin position="156"/>
        <end position="193"/>
    </location>
</feature>
<reference evidence="2" key="2">
    <citation type="submission" date="2017-10" db="EMBL/GenBank/DDBJ databases">
        <title>Ladona fulva Genome sequencing and assembly.</title>
        <authorList>
            <person name="Murali S."/>
            <person name="Richards S."/>
            <person name="Bandaranaike D."/>
            <person name="Bellair M."/>
            <person name="Blankenburg K."/>
            <person name="Chao H."/>
            <person name="Dinh H."/>
            <person name="Doddapaneni H."/>
            <person name="Dugan-Rocha S."/>
            <person name="Elkadiri S."/>
            <person name="Gnanaolivu R."/>
            <person name="Hernandez B."/>
            <person name="Skinner E."/>
            <person name="Javaid M."/>
            <person name="Lee S."/>
            <person name="Li M."/>
            <person name="Ming W."/>
            <person name="Munidasa M."/>
            <person name="Muniz J."/>
            <person name="Nguyen L."/>
            <person name="Hughes D."/>
            <person name="Osuji N."/>
            <person name="Pu L.-L."/>
            <person name="Puazo M."/>
            <person name="Qu C."/>
            <person name="Quiroz J."/>
            <person name="Raj R."/>
            <person name="Weissenberger G."/>
            <person name="Xin Y."/>
            <person name="Zou X."/>
            <person name="Han Y."/>
            <person name="Worley K."/>
            <person name="Muzny D."/>
            <person name="Gibbs R."/>
        </authorList>
    </citation>
    <scope>NUCLEOTIDE SEQUENCE</scope>
    <source>
        <strain evidence="2">Sampled in the wild</strain>
    </source>
</reference>
<organism evidence="2 3">
    <name type="scientific">Ladona fulva</name>
    <name type="common">Scarce chaser dragonfly</name>
    <name type="synonym">Libellula fulva</name>
    <dbReference type="NCBI Taxonomy" id="123851"/>
    <lineage>
        <taxon>Eukaryota</taxon>
        <taxon>Metazoa</taxon>
        <taxon>Ecdysozoa</taxon>
        <taxon>Arthropoda</taxon>
        <taxon>Hexapoda</taxon>
        <taxon>Insecta</taxon>
        <taxon>Pterygota</taxon>
        <taxon>Palaeoptera</taxon>
        <taxon>Odonata</taxon>
        <taxon>Epiprocta</taxon>
        <taxon>Anisoptera</taxon>
        <taxon>Libelluloidea</taxon>
        <taxon>Libellulidae</taxon>
        <taxon>Ladona</taxon>
    </lineage>
</organism>
<feature type="compositionally biased region" description="Polar residues" evidence="1">
    <location>
        <begin position="38"/>
        <end position="47"/>
    </location>
</feature>
<dbReference type="Proteomes" id="UP000792457">
    <property type="component" value="Unassembled WGS sequence"/>
</dbReference>
<accession>A0A8K0NU35</accession>
<sequence length="341" mass="36484">MQSLEQQVAGDVRMILNLLQQQLVHTLKQQPPPIQPQLSTGSQSSDSAAGVSVETKESPPDSASNTTARLPRDRHLTRSSSTPQSSSGQPRPERSGTPHQTFRSSSTAGMEEAAGSSLYGPFSPHFPFHSPVPPSATSMPPSSHHIASTQPFFVRPFTFPSTTHPTHSLRRPPSHTHHQHQHRHCPSVPMSPELRDRPVPPARSMSQPADLTQCSTTSWGVVKGGVAPFGMVSVQPSKGAPTALMEQVEWGRQHSQEDPDPPAASVGRESKEAADGIGSMIRGQGSETGSWEFQAIAEAPIARLESLDELDRQAEQDGSSGDQSPLPSVPPGPSESKSSDV</sequence>
<evidence type="ECO:0000313" key="2">
    <source>
        <dbReference type="EMBL" id="KAG8222048.1"/>
    </source>
</evidence>
<feature type="region of interest" description="Disordered" evidence="1">
    <location>
        <begin position="304"/>
        <end position="341"/>
    </location>
</feature>
<feature type="compositionally biased region" description="Polar residues" evidence="1">
    <location>
        <begin position="97"/>
        <end position="108"/>
    </location>
</feature>
<gene>
    <name evidence="2" type="ORF">J437_LFUL000492</name>
</gene>
<feature type="compositionally biased region" description="Low complexity" evidence="1">
    <location>
        <begin position="78"/>
        <end position="90"/>
    </location>
</feature>
<protein>
    <submittedName>
        <fullName evidence="2">Uncharacterized protein</fullName>
    </submittedName>
</protein>
<comment type="caution">
    <text evidence="2">The sequence shown here is derived from an EMBL/GenBank/DDBJ whole genome shotgun (WGS) entry which is preliminary data.</text>
</comment>
<feature type="compositionally biased region" description="Polar residues" evidence="1">
    <location>
        <begin position="316"/>
        <end position="326"/>
    </location>
</feature>
<feature type="compositionally biased region" description="Basic residues" evidence="1">
    <location>
        <begin position="167"/>
        <end position="185"/>
    </location>
</feature>
<proteinExistence type="predicted"/>
<feature type="region of interest" description="Disordered" evidence="1">
    <location>
        <begin position="29"/>
        <end position="118"/>
    </location>
</feature>
<reference evidence="2" key="1">
    <citation type="submission" date="2013-04" db="EMBL/GenBank/DDBJ databases">
        <authorList>
            <person name="Qu J."/>
            <person name="Murali S.C."/>
            <person name="Bandaranaike D."/>
            <person name="Bellair M."/>
            <person name="Blankenburg K."/>
            <person name="Chao H."/>
            <person name="Dinh H."/>
            <person name="Doddapaneni H."/>
            <person name="Downs B."/>
            <person name="Dugan-Rocha S."/>
            <person name="Elkadiri S."/>
            <person name="Gnanaolivu R.D."/>
            <person name="Hernandez B."/>
            <person name="Javaid M."/>
            <person name="Jayaseelan J.C."/>
            <person name="Lee S."/>
            <person name="Li M."/>
            <person name="Ming W."/>
            <person name="Munidasa M."/>
            <person name="Muniz J."/>
            <person name="Nguyen L."/>
            <person name="Ongeri F."/>
            <person name="Osuji N."/>
            <person name="Pu L.-L."/>
            <person name="Puazo M."/>
            <person name="Qu C."/>
            <person name="Quiroz J."/>
            <person name="Raj R."/>
            <person name="Weissenberger G."/>
            <person name="Xin Y."/>
            <person name="Zou X."/>
            <person name="Han Y."/>
            <person name="Richards S."/>
            <person name="Worley K."/>
            <person name="Muzny D."/>
            <person name="Gibbs R."/>
        </authorList>
    </citation>
    <scope>NUCLEOTIDE SEQUENCE</scope>
    <source>
        <strain evidence="2">Sampled in the wild</strain>
    </source>
</reference>
<evidence type="ECO:0000256" key="1">
    <source>
        <dbReference type="SAM" id="MobiDB-lite"/>
    </source>
</evidence>
<feature type="region of interest" description="Disordered" evidence="1">
    <location>
        <begin position="250"/>
        <end position="274"/>
    </location>
</feature>
<feature type="compositionally biased region" description="Low complexity" evidence="1">
    <location>
        <begin position="156"/>
        <end position="166"/>
    </location>
</feature>
<evidence type="ECO:0000313" key="3">
    <source>
        <dbReference type="Proteomes" id="UP000792457"/>
    </source>
</evidence>
<dbReference type="EMBL" id="KZ308122">
    <property type="protein sequence ID" value="KAG8222048.1"/>
    <property type="molecule type" value="Genomic_DNA"/>
</dbReference>
<keyword evidence="3" id="KW-1185">Reference proteome</keyword>
<name>A0A8K0NU35_LADFU</name>
<feature type="compositionally biased region" description="Basic and acidic residues" evidence="1">
    <location>
        <begin position="305"/>
        <end position="315"/>
    </location>
</feature>
<dbReference type="AlphaFoldDB" id="A0A8K0NU35"/>